<dbReference type="CDD" id="cd07812">
    <property type="entry name" value="SRPBCC"/>
    <property type="match status" value="1"/>
</dbReference>
<evidence type="ECO:0000313" key="1">
    <source>
        <dbReference type="EMBL" id="TLS46471.1"/>
    </source>
</evidence>
<comment type="caution">
    <text evidence="1">The sequence shown here is derived from an EMBL/GenBank/DDBJ whole genome shotgun (WGS) entry which is preliminary data.</text>
</comment>
<dbReference type="Pfam" id="PF10604">
    <property type="entry name" value="Polyketide_cyc2"/>
    <property type="match status" value="1"/>
</dbReference>
<dbReference type="InterPro" id="IPR023393">
    <property type="entry name" value="START-like_dom_sf"/>
</dbReference>
<evidence type="ECO:0000313" key="2">
    <source>
        <dbReference type="Proteomes" id="UP000305906"/>
    </source>
</evidence>
<dbReference type="RefSeq" id="WP_138044600.1">
    <property type="nucleotide sequence ID" value="NZ_VBZC01000008.1"/>
</dbReference>
<dbReference type="SUPFAM" id="SSF55961">
    <property type="entry name" value="Bet v1-like"/>
    <property type="match status" value="1"/>
</dbReference>
<dbReference type="Proteomes" id="UP000305906">
    <property type="component" value="Unassembled WGS sequence"/>
</dbReference>
<dbReference type="InterPro" id="IPR019587">
    <property type="entry name" value="Polyketide_cyclase/dehydratase"/>
</dbReference>
<dbReference type="AlphaFoldDB" id="A0A5R9FSX5"/>
<organism evidence="1 2">
    <name type="scientific">Streptomyces montanus</name>
    <dbReference type="NCBI Taxonomy" id="2580423"/>
    <lineage>
        <taxon>Bacteria</taxon>
        <taxon>Bacillati</taxon>
        <taxon>Actinomycetota</taxon>
        <taxon>Actinomycetes</taxon>
        <taxon>Kitasatosporales</taxon>
        <taxon>Streptomycetaceae</taxon>
        <taxon>Streptomyces</taxon>
    </lineage>
</organism>
<reference evidence="1 2" key="1">
    <citation type="submission" date="2019-05" db="EMBL/GenBank/DDBJ databases">
        <title>Streptomyces sp. NEAU-C151, a novel actinomycete isolated from soil.</title>
        <authorList>
            <person name="Han L."/>
            <person name="Jiang H."/>
        </authorList>
    </citation>
    <scope>NUCLEOTIDE SEQUENCE [LARGE SCALE GENOMIC DNA]</scope>
    <source>
        <strain evidence="1 2">NEAU-C151</strain>
    </source>
</reference>
<dbReference type="Gene3D" id="3.30.530.20">
    <property type="match status" value="1"/>
</dbReference>
<protein>
    <submittedName>
        <fullName evidence="1">SRPBCC family protein</fullName>
    </submittedName>
</protein>
<gene>
    <name evidence="1" type="ORF">FE633_09155</name>
</gene>
<proteinExistence type="predicted"/>
<sequence>MTKFHVTERAVIDAPVERVWEVVSRTDRYAEWVAGAIEVTDHHGIATVGKTYAERNRTLGPLRTDSVWTVVEIDPLRRRVDTGVGFAPLKDVTSVFEFQPVQSADGREATQMTYKVEYVIDLGPLGLALDWIQQPGMRADMRTSMANLSTLIRSETINARD</sequence>
<dbReference type="EMBL" id="VBZC01000008">
    <property type="protein sequence ID" value="TLS46471.1"/>
    <property type="molecule type" value="Genomic_DNA"/>
</dbReference>
<accession>A0A5R9FSX5</accession>
<keyword evidence="2" id="KW-1185">Reference proteome</keyword>
<name>A0A5R9FSX5_9ACTN</name>